<comment type="catalytic activity">
    <reaction evidence="3">
        <text>L-glutaminyl-[protein] + H2O = L-glutamyl-[protein] + NH4(+)</text>
        <dbReference type="Rhea" id="RHEA:16441"/>
        <dbReference type="Rhea" id="RHEA-COMP:10207"/>
        <dbReference type="Rhea" id="RHEA-COMP:10208"/>
        <dbReference type="ChEBI" id="CHEBI:15377"/>
        <dbReference type="ChEBI" id="CHEBI:28938"/>
        <dbReference type="ChEBI" id="CHEBI:29973"/>
        <dbReference type="ChEBI" id="CHEBI:30011"/>
        <dbReference type="EC" id="3.5.1.44"/>
    </reaction>
</comment>
<sequence length="214" mass="23431">MRAHAVSARTARRSVSMSTAVQVDDVMRYRDSRFQTIAAKLLPTQYLVVDDDTALTTTLGSCVAACLRDPVLKIGGMNHFLLPEGQVGDGAPTRYGSYAMELLINDMLKRGAHRKRIEAKVFGGANVLKGFTSNPVGTRNAEFVRQYLQAEHIPIIAEDLCGIHPRKVWFFATTGRVVVQRLPHAHEAEVAATESAVRARLSKAPVTGGVELFE</sequence>
<evidence type="ECO:0000313" key="5">
    <source>
        <dbReference type="Proteomes" id="UP000234345"/>
    </source>
</evidence>
<dbReference type="Gene3D" id="3.30.1330.200">
    <property type="match status" value="1"/>
</dbReference>
<evidence type="ECO:0000256" key="3">
    <source>
        <dbReference type="HAMAP-Rule" id="MF_01440"/>
    </source>
</evidence>
<dbReference type="PANTHER" id="PTHR35147">
    <property type="entry name" value="CHEMORECEPTOR GLUTAMINE DEAMIDASE CHED-RELATED"/>
    <property type="match status" value="1"/>
</dbReference>
<evidence type="ECO:0000256" key="2">
    <source>
        <dbReference type="ARBA" id="ARBA00022801"/>
    </source>
</evidence>
<dbReference type="GO" id="GO:0050568">
    <property type="term" value="F:protein-glutamine glutaminase activity"/>
    <property type="evidence" value="ECO:0007669"/>
    <property type="project" value="UniProtKB-UniRule"/>
</dbReference>
<organism evidence="4 5">
    <name type="scientific">Xanthomonas campestris pv. phaseoli</name>
    <dbReference type="NCBI Taxonomy" id="317013"/>
    <lineage>
        <taxon>Bacteria</taxon>
        <taxon>Pseudomonadati</taxon>
        <taxon>Pseudomonadota</taxon>
        <taxon>Gammaproteobacteria</taxon>
        <taxon>Lysobacterales</taxon>
        <taxon>Lysobacteraceae</taxon>
        <taxon>Xanthomonas</taxon>
    </lineage>
</organism>
<name>A0A7Z7J2L1_XANCH</name>
<protein>
    <recommendedName>
        <fullName evidence="3">Probable chemoreceptor glutamine deamidase CheD</fullName>
        <ecNumber evidence="3">3.5.1.44</ecNumber>
    </recommendedName>
</protein>
<dbReference type="PANTHER" id="PTHR35147:SF2">
    <property type="entry name" value="CHEMORECEPTOR GLUTAMINE DEAMIDASE CHED-RELATED"/>
    <property type="match status" value="1"/>
</dbReference>
<dbReference type="SUPFAM" id="SSF64438">
    <property type="entry name" value="CNF1/YfiH-like putative cysteine hydrolases"/>
    <property type="match status" value="1"/>
</dbReference>
<dbReference type="CDD" id="cd16352">
    <property type="entry name" value="CheD"/>
    <property type="match status" value="1"/>
</dbReference>
<comment type="similarity">
    <text evidence="3">Belongs to the CheD family.</text>
</comment>
<comment type="function">
    <text evidence="3">Probably deamidates glutamine residues to glutamate on methyl-accepting chemotaxis receptors (MCPs), playing an important role in chemotaxis.</text>
</comment>
<dbReference type="EC" id="3.5.1.44" evidence="3"/>
<dbReference type="InterPro" id="IPR038592">
    <property type="entry name" value="CheD-like_sf"/>
</dbReference>
<dbReference type="GO" id="GO:0006935">
    <property type="term" value="P:chemotaxis"/>
    <property type="evidence" value="ECO:0007669"/>
    <property type="project" value="UniProtKB-UniRule"/>
</dbReference>
<dbReference type="AlphaFoldDB" id="A0A7Z7J2L1"/>
<gene>
    <name evidence="3 4" type="primary">cheD</name>
    <name evidence="4" type="ORF">XFF6991_420054</name>
</gene>
<dbReference type="NCBIfam" id="NF010013">
    <property type="entry name" value="PRK13487.1"/>
    <property type="match status" value="1"/>
</dbReference>
<reference evidence="4 5" key="1">
    <citation type="submission" date="2017-10" db="EMBL/GenBank/DDBJ databases">
        <authorList>
            <person name="Regsiter A."/>
            <person name="William W."/>
        </authorList>
    </citation>
    <scope>NUCLEOTIDE SEQUENCE [LARGE SCALE GENOMIC DNA]</scope>
    <source>
        <strain evidence="4 5">CFBP6991</strain>
    </source>
</reference>
<keyword evidence="1 3" id="KW-0145">Chemotaxis</keyword>
<keyword evidence="2 3" id="KW-0378">Hydrolase</keyword>
<dbReference type="EMBL" id="OCZC01000069">
    <property type="protein sequence ID" value="SOO24837.1"/>
    <property type="molecule type" value="Genomic_DNA"/>
</dbReference>
<evidence type="ECO:0000313" key="4">
    <source>
        <dbReference type="EMBL" id="SOO24837.1"/>
    </source>
</evidence>
<comment type="caution">
    <text evidence="4">The sequence shown here is derived from an EMBL/GenBank/DDBJ whole genome shotgun (WGS) entry which is preliminary data.</text>
</comment>
<dbReference type="InterPro" id="IPR005659">
    <property type="entry name" value="Chemorcpt_Glu_NH3ase_CheD"/>
</dbReference>
<accession>A0A7Z7J2L1</accession>
<dbReference type="InterPro" id="IPR011324">
    <property type="entry name" value="Cytotoxic_necrot_fac-like_cat"/>
</dbReference>
<dbReference type="HAMAP" id="MF_01440">
    <property type="entry name" value="CheD"/>
    <property type="match status" value="1"/>
</dbReference>
<proteinExistence type="inferred from homology"/>
<evidence type="ECO:0000256" key="1">
    <source>
        <dbReference type="ARBA" id="ARBA00022500"/>
    </source>
</evidence>
<dbReference type="Proteomes" id="UP000234345">
    <property type="component" value="Unassembled WGS sequence"/>
</dbReference>
<dbReference type="Pfam" id="PF03975">
    <property type="entry name" value="CheD"/>
    <property type="match status" value="1"/>
</dbReference>